<dbReference type="GO" id="GO:0003677">
    <property type="term" value="F:DNA binding"/>
    <property type="evidence" value="ECO:0007669"/>
    <property type="project" value="InterPro"/>
</dbReference>
<keyword evidence="3" id="KW-1185">Reference proteome</keyword>
<name>A0A0C1QUN2_9CLOT</name>
<sequence length="123" mass="14661">MSQDFTYGEYIKRERKKRNWSLKLLAAKLDVSLTYLADVENNRRYAFPEEKLLLLAEIFGITSNIKEYNLYLDLAAETRNTVPLDVEKFMLKNRELILFIRKLANKQFISEEYVSEILKNIKF</sequence>
<dbReference type="InterPro" id="IPR001387">
    <property type="entry name" value="Cro/C1-type_HTH"/>
</dbReference>
<dbReference type="InterPro" id="IPR010982">
    <property type="entry name" value="Lambda_DNA-bd_dom_sf"/>
</dbReference>
<evidence type="ECO:0000259" key="1">
    <source>
        <dbReference type="PROSITE" id="PS50943"/>
    </source>
</evidence>
<dbReference type="CDD" id="cd00093">
    <property type="entry name" value="HTH_XRE"/>
    <property type="match status" value="1"/>
</dbReference>
<dbReference type="PROSITE" id="PS50943">
    <property type="entry name" value="HTH_CROC1"/>
    <property type="match status" value="1"/>
</dbReference>
<dbReference type="SMART" id="SM00530">
    <property type="entry name" value="HTH_XRE"/>
    <property type="match status" value="1"/>
</dbReference>
<protein>
    <submittedName>
        <fullName evidence="2">Helix-turn-helix family protein</fullName>
    </submittedName>
</protein>
<organism evidence="2 3">
    <name type="scientific">Clostridium argentinense CDC 2741</name>
    <dbReference type="NCBI Taxonomy" id="1418104"/>
    <lineage>
        <taxon>Bacteria</taxon>
        <taxon>Bacillati</taxon>
        <taxon>Bacillota</taxon>
        <taxon>Clostridia</taxon>
        <taxon>Eubacteriales</taxon>
        <taxon>Clostridiaceae</taxon>
        <taxon>Clostridium</taxon>
    </lineage>
</organism>
<dbReference type="AlphaFoldDB" id="A0A0C1QUN2"/>
<accession>A0A0C1QUN2</accession>
<dbReference type="OrthoDB" id="2056359at2"/>
<dbReference type="EMBL" id="AYSO01000020">
    <property type="protein sequence ID" value="KIE44752.1"/>
    <property type="molecule type" value="Genomic_DNA"/>
</dbReference>
<comment type="caution">
    <text evidence="2">The sequence shown here is derived from an EMBL/GenBank/DDBJ whole genome shotgun (WGS) entry which is preliminary data.</text>
</comment>
<gene>
    <name evidence="2" type="ORF">U732_125</name>
</gene>
<dbReference type="Gene3D" id="1.10.260.40">
    <property type="entry name" value="lambda repressor-like DNA-binding domains"/>
    <property type="match status" value="1"/>
</dbReference>
<evidence type="ECO:0000313" key="2">
    <source>
        <dbReference type="EMBL" id="KIE44752.1"/>
    </source>
</evidence>
<feature type="domain" description="HTH cro/C1-type" evidence="1">
    <location>
        <begin position="11"/>
        <end position="66"/>
    </location>
</feature>
<reference evidence="2 3" key="1">
    <citation type="journal article" date="2015" name="Infect. Genet. Evol.">
        <title>Genomic sequences of six botulinum neurotoxin-producing strains representing three clostridial species illustrate the mobility and diversity of botulinum neurotoxin genes.</title>
        <authorList>
            <person name="Smith T.J."/>
            <person name="Hill K.K."/>
            <person name="Xie G."/>
            <person name="Foley B.T."/>
            <person name="Williamson C.H."/>
            <person name="Foster J.T."/>
            <person name="Johnson S.L."/>
            <person name="Chertkov O."/>
            <person name="Teshima H."/>
            <person name="Gibbons H.S."/>
            <person name="Johnsky L.A."/>
            <person name="Karavis M.A."/>
            <person name="Smith L.A."/>
        </authorList>
    </citation>
    <scope>NUCLEOTIDE SEQUENCE [LARGE SCALE GENOMIC DNA]</scope>
    <source>
        <strain evidence="2 3">CDC 2741</strain>
    </source>
</reference>
<dbReference type="Pfam" id="PF01381">
    <property type="entry name" value="HTH_3"/>
    <property type="match status" value="1"/>
</dbReference>
<proteinExistence type="predicted"/>
<dbReference type="RefSeq" id="WP_052268241.1">
    <property type="nucleotide sequence ID" value="NZ_AYSO01000020.1"/>
</dbReference>
<dbReference type="Proteomes" id="UP000031366">
    <property type="component" value="Unassembled WGS sequence"/>
</dbReference>
<evidence type="ECO:0000313" key="3">
    <source>
        <dbReference type="Proteomes" id="UP000031366"/>
    </source>
</evidence>
<dbReference type="SUPFAM" id="SSF47413">
    <property type="entry name" value="lambda repressor-like DNA-binding domains"/>
    <property type="match status" value="1"/>
</dbReference>